<organism evidence="2 3">
    <name type="scientific">Heligmosomoides polygyrus</name>
    <name type="common">Parasitic roundworm</name>
    <dbReference type="NCBI Taxonomy" id="6339"/>
    <lineage>
        <taxon>Eukaryota</taxon>
        <taxon>Metazoa</taxon>
        <taxon>Ecdysozoa</taxon>
        <taxon>Nematoda</taxon>
        <taxon>Chromadorea</taxon>
        <taxon>Rhabditida</taxon>
        <taxon>Rhabditina</taxon>
        <taxon>Rhabditomorpha</taxon>
        <taxon>Strongyloidea</taxon>
        <taxon>Heligmosomidae</taxon>
        <taxon>Heligmosomoides</taxon>
    </lineage>
</organism>
<reference evidence="3" key="2">
    <citation type="submission" date="2019-09" db="UniProtKB">
        <authorList>
            <consortium name="WormBaseParasite"/>
        </authorList>
    </citation>
    <scope>IDENTIFICATION</scope>
</reference>
<accession>A0A183FAB9</accession>
<evidence type="ECO:0000313" key="3">
    <source>
        <dbReference type="WBParaSite" id="HPBE_0000311101-mRNA-1"/>
    </source>
</evidence>
<evidence type="ECO:0000313" key="1">
    <source>
        <dbReference type="EMBL" id="VDO31059.1"/>
    </source>
</evidence>
<keyword evidence="2" id="KW-1185">Reference proteome</keyword>
<sequence length="74" mass="8150">MMSQGVPYHFTRYAVKGLLQVEEGDMHWPLFLAMLLYQRAGGMYGINGATASYEAALIAGKLDDITNSSTDNFT</sequence>
<reference evidence="1 2" key="1">
    <citation type="submission" date="2018-11" db="EMBL/GenBank/DDBJ databases">
        <authorList>
            <consortium name="Pathogen Informatics"/>
        </authorList>
    </citation>
    <scope>NUCLEOTIDE SEQUENCE [LARGE SCALE GENOMIC DNA]</scope>
</reference>
<dbReference type="Proteomes" id="UP000050761">
    <property type="component" value="Unassembled WGS sequence"/>
</dbReference>
<name>A0A183FAB9_HELPZ</name>
<proteinExistence type="predicted"/>
<protein>
    <submittedName>
        <fullName evidence="3">Nucleoprotein</fullName>
    </submittedName>
</protein>
<accession>A0A3P7UHC4</accession>
<dbReference type="OrthoDB" id="5835567at2759"/>
<dbReference type="EMBL" id="UZAH01006427">
    <property type="protein sequence ID" value="VDO31059.1"/>
    <property type="molecule type" value="Genomic_DNA"/>
</dbReference>
<evidence type="ECO:0000313" key="2">
    <source>
        <dbReference type="Proteomes" id="UP000050761"/>
    </source>
</evidence>
<dbReference type="AlphaFoldDB" id="A0A183FAB9"/>
<gene>
    <name evidence="1" type="ORF">HPBE_LOCUS3111</name>
</gene>
<dbReference type="WBParaSite" id="HPBE_0000311101-mRNA-1">
    <property type="protein sequence ID" value="HPBE_0000311101-mRNA-1"/>
    <property type="gene ID" value="HPBE_0000311101"/>
</dbReference>